<dbReference type="InterPro" id="IPR001763">
    <property type="entry name" value="Rhodanese-like_dom"/>
</dbReference>
<dbReference type="PANTHER" id="PTHR13847">
    <property type="entry name" value="SARCOSINE DEHYDROGENASE-RELATED"/>
    <property type="match status" value="1"/>
</dbReference>
<evidence type="ECO:0000259" key="2">
    <source>
        <dbReference type="PROSITE" id="PS50206"/>
    </source>
</evidence>
<proteinExistence type="predicted"/>
<dbReference type="InterPro" id="IPR006076">
    <property type="entry name" value="FAD-dep_OxRdtase"/>
</dbReference>
<protein>
    <submittedName>
        <fullName evidence="3">Sarcosine oxidase beta subunit</fullName>
        <ecNumber evidence="3">1.5.3.1</ecNumber>
    </submittedName>
</protein>
<dbReference type="PANTHER" id="PTHR13847:SF287">
    <property type="entry name" value="FAD-DEPENDENT OXIDOREDUCTASE DOMAIN-CONTAINING PROTEIN 1"/>
    <property type="match status" value="1"/>
</dbReference>
<dbReference type="AlphaFoldDB" id="A0A120CU07"/>
<organism evidence="3 4">
    <name type="scientific">Hyphomicrobium sulfonivorans</name>
    <dbReference type="NCBI Taxonomy" id="121290"/>
    <lineage>
        <taxon>Bacteria</taxon>
        <taxon>Pseudomonadati</taxon>
        <taxon>Pseudomonadota</taxon>
        <taxon>Alphaproteobacteria</taxon>
        <taxon>Hyphomicrobiales</taxon>
        <taxon>Hyphomicrobiaceae</taxon>
        <taxon>Hyphomicrobium</taxon>
    </lineage>
</organism>
<dbReference type="STRING" id="121290.APY04_2727"/>
<dbReference type="Pfam" id="PF01266">
    <property type="entry name" value="DAO"/>
    <property type="match status" value="1"/>
</dbReference>
<keyword evidence="4" id="KW-1185">Reference proteome</keyword>
<comment type="caution">
    <text evidence="3">The sequence shown here is derived from an EMBL/GenBank/DDBJ whole genome shotgun (WGS) entry which is preliminary data.</text>
</comment>
<feature type="domain" description="Rhodanese" evidence="2">
    <location>
        <begin position="36"/>
        <end position="80"/>
    </location>
</feature>
<dbReference type="GO" id="GO:0005737">
    <property type="term" value="C:cytoplasm"/>
    <property type="evidence" value="ECO:0007669"/>
    <property type="project" value="TreeGrafter"/>
</dbReference>
<evidence type="ECO:0000313" key="3">
    <source>
        <dbReference type="EMBL" id="KWT65489.1"/>
    </source>
</evidence>
<reference evidence="3 4" key="1">
    <citation type="submission" date="2015-10" db="EMBL/GenBank/DDBJ databases">
        <title>Transcriptomic analysis of a linuron degrading triple-species bacterial consortium.</title>
        <authorList>
            <person name="Albers P."/>
        </authorList>
    </citation>
    <scope>NUCLEOTIDE SEQUENCE [LARGE SCALE GENOMIC DNA]</scope>
    <source>
        <strain evidence="3 4">WDL6</strain>
    </source>
</reference>
<dbReference type="PROSITE" id="PS50206">
    <property type="entry name" value="RHODANESE_3"/>
    <property type="match status" value="1"/>
</dbReference>
<accession>A0A120CU07</accession>
<dbReference type="PATRIC" id="fig|121290.4.peg.16"/>
<dbReference type="Proteomes" id="UP000059074">
    <property type="component" value="Unassembled WGS sequence"/>
</dbReference>
<name>A0A120CU07_HYPSL</name>
<dbReference type="Gene3D" id="3.50.50.60">
    <property type="entry name" value="FAD/NAD(P)-binding domain"/>
    <property type="match status" value="1"/>
</dbReference>
<keyword evidence="1 3" id="KW-0560">Oxidoreductase</keyword>
<evidence type="ECO:0000313" key="4">
    <source>
        <dbReference type="Proteomes" id="UP000059074"/>
    </source>
</evidence>
<dbReference type="EC" id="1.5.3.1" evidence="3"/>
<evidence type="ECO:0000256" key="1">
    <source>
        <dbReference type="ARBA" id="ARBA00023002"/>
    </source>
</evidence>
<dbReference type="Gene3D" id="3.30.9.10">
    <property type="entry name" value="D-Amino Acid Oxidase, subunit A, domain 2"/>
    <property type="match status" value="1"/>
</dbReference>
<dbReference type="GO" id="GO:0008115">
    <property type="term" value="F:sarcosine oxidase activity"/>
    <property type="evidence" value="ECO:0007669"/>
    <property type="project" value="UniProtKB-EC"/>
</dbReference>
<dbReference type="EMBL" id="LMTR01000078">
    <property type="protein sequence ID" value="KWT65489.1"/>
    <property type="molecule type" value="Genomic_DNA"/>
</dbReference>
<gene>
    <name evidence="3" type="ORF">APY04_2727</name>
</gene>
<dbReference type="SUPFAM" id="SSF51905">
    <property type="entry name" value="FAD/NAD(P)-binding domain"/>
    <property type="match status" value="1"/>
</dbReference>
<dbReference type="InterPro" id="IPR036188">
    <property type="entry name" value="FAD/NAD-bd_sf"/>
</dbReference>
<dbReference type="OrthoDB" id="9815989at2"/>
<sequence length="417" mass="45183">MPFALLKYATRSAFKGDHAAERHFRLSPDLKPTYDVVIIGAGGHGLAAAYYLATRHGITNIAVLDKGWLAGGNTARNTTIVRANYLTPEGVAFYKESVDLFRSLSNELDINVMYTERGHFTLAHTDAAMNTARWRAEVNKHMGVSSEVIGPDDVKRICPTINVSDDVHYPIMGALYHPPGAIARHDAMAWGYAKEAARHGVEIHTQTGVNRILIENGRAVGVETNRGTIHAGRVLQAVAGSSSVVANMAGLKLPIRTIPLQACVSEPVKPILDQIVVSGSLHVYISQSARGEMVMGGATDAYGLYSTRSTLDFKESLMAHMLELFPFMGELKVLRQWAGMADMTPDFSPVMGLTPIENFFIDAGWGTWGFKATPVSGLRMAECVATGRQPDLLKPFALDRFGSFDLVGEKGAASVGH</sequence>
<dbReference type="RefSeq" id="WP_068463365.1">
    <property type="nucleotide sequence ID" value="NZ_JAEFBX010000002.1"/>
</dbReference>
<dbReference type="SUPFAM" id="SSF54373">
    <property type="entry name" value="FAD-linked reductases, C-terminal domain"/>
    <property type="match status" value="1"/>
</dbReference>